<keyword evidence="2" id="KW-0812">Transmembrane</keyword>
<gene>
    <name evidence="3" type="ORF">GKZ28_08615</name>
</gene>
<dbReference type="AlphaFoldDB" id="A0A964W1R9"/>
<protein>
    <recommendedName>
        <fullName evidence="5">SAF domain-containing protein</fullName>
    </recommendedName>
</protein>
<reference evidence="3" key="1">
    <citation type="submission" date="2019-12" db="EMBL/GenBank/DDBJ databases">
        <title>Microbes associate with the intestines of laboratory mice.</title>
        <authorList>
            <person name="Navarre W."/>
            <person name="Wong E."/>
        </authorList>
    </citation>
    <scope>NUCLEOTIDE SEQUENCE</scope>
    <source>
        <strain evidence="3">NM79_F5</strain>
    </source>
</reference>
<feature type="region of interest" description="Disordered" evidence="1">
    <location>
        <begin position="262"/>
        <end position="305"/>
    </location>
</feature>
<sequence length="305" mass="34122">MKLGSKNGKESRKLGEPKKKRNKKIIFLNIGLVVSGAILTTSIYQCVVLPKIIESEHQKTIKEMTDSNSDYVQAWILNKEIKQGDPIDIDKDLEKITVSIAGVPKDYIQDNQKIKKMVTRLKLTENTVLSEDMLVDMNQAVTDSTKNQDYDWIKVHAFAKQGDYVDIHYKKVDGTDYIVASKKKLINLNGSVFSTNLMDEDERALINGATVEASVTGGILYTSIYPDPENQTAATVTYRLNDTIKKIIENDPNVLNSAKEKLKNNNTSSENNTTVKKTSTNNNSNNSNDNENESELKPPFAKEVG</sequence>
<comment type="caution">
    <text evidence="3">The sequence shown here is derived from an EMBL/GenBank/DDBJ whole genome shotgun (WGS) entry which is preliminary data.</text>
</comment>
<keyword evidence="2" id="KW-1133">Transmembrane helix</keyword>
<evidence type="ECO:0000313" key="3">
    <source>
        <dbReference type="EMBL" id="MVX63756.1"/>
    </source>
</evidence>
<feature type="compositionally biased region" description="Low complexity" evidence="1">
    <location>
        <begin position="264"/>
        <end position="289"/>
    </location>
</feature>
<evidence type="ECO:0008006" key="5">
    <source>
        <dbReference type="Google" id="ProtNLM"/>
    </source>
</evidence>
<name>A0A964W1R9_9CLOT</name>
<keyword evidence="2" id="KW-0472">Membrane</keyword>
<dbReference type="RefSeq" id="WP_160358850.1">
    <property type="nucleotide sequence ID" value="NZ_WSRQ01000010.1"/>
</dbReference>
<feature type="transmembrane region" description="Helical" evidence="2">
    <location>
        <begin position="25"/>
        <end position="44"/>
    </location>
</feature>
<evidence type="ECO:0000256" key="1">
    <source>
        <dbReference type="SAM" id="MobiDB-lite"/>
    </source>
</evidence>
<accession>A0A964W1R9</accession>
<proteinExistence type="predicted"/>
<dbReference type="EMBL" id="WSRQ01000010">
    <property type="protein sequence ID" value="MVX63756.1"/>
    <property type="molecule type" value="Genomic_DNA"/>
</dbReference>
<organism evidence="3 4">
    <name type="scientific">Clostridium chromiireducens</name>
    <dbReference type="NCBI Taxonomy" id="225345"/>
    <lineage>
        <taxon>Bacteria</taxon>
        <taxon>Bacillati</taxon>
        <taxon>Bacillota</taxon>
        <taxon>Clostridia</taxon>
        <taxon>Eubacteriales</taxon>
        <taxon>Clostridiaceae</taxon>
        <taxon>Clostridium</taxon>
    </lineage>
</organism>
<dbReference type="Proteomes" id="UP000656077">
    <property type="component" value="Unassembled WGS sequence"/>
</dbReference>
<evidence type="ECO:0000313" key="4">
    <source>
        <dbReference type="Proteomes" id="UP000656077"/>
    </source>
</evidence>
<evidence type="ECO:0000256" key="2">
    <source>
        <dbReference type="SAM" id="Phobius"/>
    </source>
</evidence>